<evidence type="ECO:0000256" key="3">
    <source>
        <dbReference type="ARBA" id="ARBA00022475"/>
    </source>
</evidence>
<name>S7UL76_9BACT</name>
<keyword evidence="6 7" id="KW-0472">Membrane</keyword>
<dbReference type="GO" id="GO:0005886">
    <property type="term" value="C:plasma membrane"/>
    <property type="evidence" value="ECO:0007669"/>
    <property type="project" value="UniProtKB-SubCell"/>
</dbReference>
<keyword evidence="4 7" id="KW-0812">Transmembrane</keyword>
<sequence>MSALRRNENACRIMQGGSESPIIHICSRGIAPVIQIIGLYVFFHGHYSPGGGFQGGVLLAASIILLRMTLGLAATQPIMPTRLNIPLAAIGALLFAGTGLAALLFGGNFLDYAAIPIPGLEPAYIRNYGILFIELGVTMAVMTVLISIYDDLLGS</sequence>
<dbReference type="eggNOG" id="COG2111">
    <property type="taxonomic scope" value="Bacteria"/>
</dbReference>
<dbReference type="Proteomes" id="UP000014975">
    <property type="component" value="Unassembled WGS sequence"/>
</dbReference>
<evidence type="ECO:0000313" key="10">
    <source>
        <dbReference type="Proteomes" id="UP000014975"/>
    </source>
</evidence>
<organism evidence="9 10">
    <name type="scientific">Alkalidesulfovibrio alkalitolerans DSM 16529</name>
    <dbReference type="NCBI Taxonomy" id="1121439"/>
    <lineage>
        <taxon>Bacteria</taxon>
        <taxon>Pseudomonadati</taxon>
        <taxon>Thermodesulfobacteriota</taxon>
        <taxon>Desulfovibrionia</taxon>
        <taxon>Desulfovibrionales</taxon>
        <taxon>Desulfovibrionaceae</taxon>
        <taxon>Alkalidesulfovibrio</taxon>
    </lineage>
</organism>
<keyword evidence="3" id="KW-1003">Cell membrane</keyword>
<keyword evidence="5 7" id="KW-1133">Transmembrane helix</keyword>
<comment type="subcellular location">
    <subcellularLocation>
        <location evidence="1">Cell membrane</location>
        <topology evidence="1">Multi-pass membrane protein</topology>
    </subcellularLocation>
</comment>
<feature type="transmembrane region" description="Helical" evidence="7">
    <location>
        <begin position="21"/>
        <end position="43"/>
    </location>
</feature>
<evidence type="ECO:0000259" key="8">
    <source>
        <dbReference type="Pfam" id="PF04039"/>
    </source>
</evidence>
<protein>
    <submittedName>
        <fullName evidence="9">Na+/H+ antiporter MnhB subunit-related protein</fullName>
    </submittedName>
</protein>
<evidence type="ECO:0000256" key="5">
    <source>
        <dbReference type="ARBA" id="ARBA00022989"/>
    </source>
</evidence>
<feature type="domain" description="Na+/H+ antiporter MnhB subunit-related protein" evidence="8">
    <location>
        <begin position="22"/>
        <end position="146"/>
    </location>
</feature>
<proteinExistence type="inferred from homology"/>
<evidence type="ECO:0000256" key="1">
    <source>
        <dbReference type="ARBA" id="ARBA00004651"/>
    </source>
</evidence>
<comment type="caution">
    <text evidence="9">The sequence shown here is derived from an EMBL/GenBank/DDBJ whole genome shotgun (WGS) entry which is preliminary data.</text>
</comment>
<evidence type="ECO:0000256" key="7">
    <source>
        <dbReference type="SAM" id="Phobius"/>
    </source>
</evidence>
<dbReference type="Pfam" id="PF04039">
    <property type="entry name" value="MnhB"/>
    <property type="match status" value="1"/>
</dbReference>
<evidence type="ECO:0000256" key="4">
    <source>
        <dbReference type="ARBA" id="ARBA00022692"/>
    </source>
</evidence>
<evidence type="ECO:0000256" key="2">
    <source>
        <dbReference type="ARBA" id="ARBA00009425"/>
    </source>
</evidence>
<comment type="similarity">
    <text evidence="2">Belongs to the CPA3 antiporters (TC 2.A.63) subunit B family.</text>
</comment>
<dbReference type="AlphaFoldDB" id="S7UL76"/>
<dbReference type="PATRIC" id="fig|1121439.3.peg.1885"/>
<dbReference type="InterPro" id="IPR050622">
    <property type="entry name" value="CPA3_antiporter_subunitB"/>
</dbReference>
<gene>
    <name evidence="9" type="ORF">dsat_0529</name>
</gene>
<dbReference type="STRING" id="1121439.dsat_0529"/>
<evidence type="ECO:0000313" key="9">
    <source>
        <dbReference type="EMBL" id="EPR33088.1"/>
    </source>
</evidence>
<reference evidence="9 10" key="1">
    <citation type="journal article" date="2013" name="Genome Announc.">
        <title>Draft genome sequences for three mercury-methylating, sulfate-reducing bacteria.</title>
        <authorList>
            <person name="Brown S.D."/>
            <person name="Hurt R.A.Jr."/>
            <person name="Gilmour C.C."/>
            <person name="Elias D.A."/>
        </authorList>
    </citation>
    <scope>NUCLEOTIDE SEQUENCE [LARGE SCALE GENOMIC DNA]</scope>
    <source>
        <strain evidence="9 10">DSM 16529</strain>
    </source>
</reference>
<dbReference type="InterPro" id="IPR007182">
    <property type="entry name" value="MnhB"/>
</dbReference>
<dbReference type="EMBL" id="ATHI01000026">
    <property type="protein sequence ID" value="EPR33088.1"/>
    <property type="molecule type" value="Genomic_DNA"/>
</dbReference>
<feature type="transmembrane region" description="Helical" evidence="7">
    <location>
        <begin position="130"/>
        <end position="149"/>
    </location>
</feature>
<evidence type="ECO:0000256" key="6">
    <source>
        <dbReference type="ARBA" id="ARBA00023136"/>
    </source>
</evidence>
<feature type="transmembrane region" description="Helical" evidence="7">
    <location>
        <begin position="55"/>
        <end position="75"/>
    </location>
</feature>
<accession>S7UL76</accession>
<feature type="transmembrane region" description="Helical" evidence="7">
    <location>
        <begin position="87"/>
        <end position="110"/>
    </location>
</feature>
<dbReference type="PANTHER" id="PTHR33932">
    <property type="entry name" value="NA(+)/H(+) ANTIPORTER SUBUNIT B"/>
    <property type="match status" value="1"/>
</dbReference>
<dbReference type="PANTHER" id="PTHR33932:SF4">
    <property type="entry name" value="NA(+)_H(+) ANTIPORTER SUBUNIT B"/>
    <property type="match status" value="1"/>
</dbReference>
<keyword evidence="10" id="KW-1185">Reference proteome</keyword>
<dbReference type="RefSeq" id="WP_020887223.1">
    <property type="nucleotide sequence ID" value="NZ_ATHI01000026.1"/>
</dbReference>